<sequence>MVWVEFSVPGLKTEFAAEFFVGQLEQFRKEVHGFQQALKNGIKFKDIDLSSAFEQVTLKFHQLHFAGAVGVSMVLKPEDHADSVTLEDSFDIDESYFPELLSGLEEIISWQN</sequence>
<dbReference type="InterPro" id="IPR056510">
    <property type="entry name" value="WapI"/>
</dbReference>
<keyword evidence="2" id="KW-1185">Reference proteome</keyword>
<dbReference type="EMBL" id="CP041764">
    <property type="protein sequence ID" value="QHA89799.1"/>
    <property type="molecule type" value="Genomic_DNA"/>
</dbReference>
<evidence type="ECO:0008006" key="3">
    <source>
        <dbReference type="Google" id="ProtNLM"/>
    </source>
</evidence>
<organism evidence="1 2">
    <name type="scientific">Serratia rhizosphaerae</name>
    <dbReference type="NCBI Taxonomy" id="2597702"/>
    <lineage>
        <taxon>Bacteria</taxon>
        <taxon>Pseudomonadati</taxon>
        <taxon>Pseudomonadota</taxon>
        <taxon>Gammaproteobacteria</taxon>
        <taxon>Enterobacterales</taxon>
        <taxon>Yersiniaceae</taxon>
        <taxon>Serratia</taxon>
    </lineage>
</organism>
<protein>
    <recommendedName>
        <fullName evidence="3">CdiI immunity protein domain-containing protein</fullName>
    </recommendedName>
</protein>
<dbReference type="Pfam" id="PF24716">
    <property type="entry name" value="WapI"/>
    <property type="match status" value="1"/>
</dbReference>
<proteinExistence type="predicted"/>
<evidence type="ECO:0000313" key="2">
    <source>
        <dbReference type="Proteomes" id="UP000430368"/>
    </source>
</evidence>
<reference evidence="1 2" key="1">
    <citation type="submission" date="2019-07" db="EMBL/GenBank/DDBJ databases">
        <title>Serratia dokdonensis sp. nov., an elicitor of systemic resistance in Nicotiana Tabacum.</title>
        <authorList>
            <person name="Son J.-S."/>
            <person name="Hwang Y.-J."/>
            <person name="Lee S.-Y."/>
            <person name="Ghim S.-Y."/>
        </authorList>
    </citation>
    <scope>NUCLEOTIDE SEQUENCE [LARGE SCALE GENOMIC DNA]</scope>
    <source>
        <strain evidence="1 2">KUDC3025</strain>
    </source>
</reference>
<gene>
    <name evidence="1" type="ORF">FO014_01695</name>
</gene>
<accession>A0ABX6GU44</accession>
<evidence type="ECO:0000313" key="1">
    <source>
        <dbReference type="EMBL" id="QHA89799.1"/>
    </source>
</evidence>
<dbReference type="Proteomes" id="UP000430368">
    <property type="component" value="Chromosome"/>
</dbReference>
<name>A0ABX6GU44_9GAMM</name>